<evidence type="ECO:0000256" key="3">
    <source>
        <dbReference type="ARBA" id="ARBA00022771"/>
    </source>
</evidence>
<organism evidence="7 8">
    <name type="scientific">Curvularia clavata</name>
    <dbReference type="NCBI Taxonomy" id="95742"/>
    <lineage>
        <taxon>Eukaryota</taxon>
        <taxon>Fungi</taxon>
        <taxon>Dikarya</taxon>
        <taxon>Ascomycota</taxon>
        <taxon>Pezizomycotina</taxon>
        <taxon>Dothideomycetes</taxon>
        <taxon>Pleosporomycetidae</taxon>
        <taxon>Pleosporales</taxon>
        <taxon>Pleosporineae</taxon>
        <taxon>Pleosporaceae</taxon>
        <taxon>Curvularia</taxon>
    </lineage>
</organism>
<evidence type="ECO:0000256" key="4">
    <source>
        <dbReference type="ARBA" id="ARBA00022833"/>
    </source>
</evidence>
<dbReference type="InterPro" id="IPR027417">
    <property type="entry name" value="P-loop_NTPase"/>
</dbReference>
<evidence type="ECO:0000313" key="8">
    <source>
        <dbReference type="Proteomes" id="UP001056012"/>
    </source>
</evidence>
<feature type="region of interest" description="Disordered" evidence="5">
    <location>
        <begin position="307"/>
        <end position="330"/>
    </location>
</feature>
<evidence type="ECO:0000313" key="7">
    <source>
        <dbReference type="EMBL" id="USP82289.1"/>
    </source>
</evidence>
<dbReference type="SUPFAM" id="SSF52540">
    <property type="entry name" value="P-loop containing nucleoside triphosphate hydrolases"/>
    <property type="match status" value="1"/>
</dbReference>
<keyword evidence="3" id="KW-0863">Zinc-finger</keyword>
<keyword evidence="2" id="KW-0677">Repeat</keyword>
<feature type="domain" description="NACHT" evidence="6">
    <location>
        <begin position="394"/>
        <end position="539"/>
    </location>
</feature>
<dbReference type="InterPro" id="IPR007111">
    <property type="entry name" value="NACHT_NTPase"/>
</dbReference>
<dbReference type="PANTHER" id="PTHR10039:SF17">
    <property type="entry name" value="FUNGAL STAND N-TERMINAL GOODBYE DOMAIN-CONTAINING PROTEIN-RELATED"/>
    <property type="match status" value="1"/>
</dbReference>
<evidence type="ECO:0000256" key="1">
    <source>
        <dbReference type="ARBA" id="ARBA00022723"/>
    </source>
</evidence>
<reference evidence="7" key="1">
    <citation type="submission" date="2021-12" db="EMBL/GenBank/DDBJ databases">
        <title>Curvularia clavata genome.</title>
        <authorList>
            <person name="Cao Y."/>
        </authorList>
    </citation>
    <scope>NUCLEOTIDE SEQUENCE</scope>
    <source>
        <strain evidence="7">Yc1106</strain>
    </source>
</reference>
<dbReference type="VEuPathDB" id="FungiDB:yc1106_09563"/>
<dbReference type="EMBL" id="CP089281">
    <property type="protein sequence ID" value="USP82289.1"/>
    <property type="molecule type" value="Genomic_DNA"/>
</dbReference>
<dbReference type="OrthoDB" id="448455at2759"/>
<dbReference type="InterPro" id="IPR056884">
    <property type="entry name" value="NPHP3-like_N"/>
</dbReference>
<dbReference type="SUPFAM" id="SSF57850">
    <property type="entry name" value="RING/U-box"/>
    <property type="match status" value="1"/>
</dbReference>
<keyword evidence="1" id="KW-0479">Metal-binding</keyword>
<dbReference type="InterPro" id="IPR043145">
    <property type="entry name" value="Znf_ZZ_sf"/>
</dbReference>
<feature type="compositionally biased region" description="Acidic residues" evidence="5">
    <location>
        <begin position="710"/>
        <end position="725"/>
    </location>
</feature>
<dbReference type="PROSITE" id="PS50837">
    <property type="entry name" value="NACHT"/>
    <property type="match status" value="1"/>
</dbReference>
<dbReference type="Gene3D" id="3.30.60.90">
    <property type="match status" value="1"/>
</dbReference>
<feature type="region of interest" description="Disordered" evidence="5">
    <location>
        <begin position="1362"/>
        <end position="1499"/>
    </location>
</feature>
<keyword evidence="8" id="KW-1185">Reference proteome</keyword>
<dbReference type="PANTHER" id="PTHR10039">
    <property type="entry name" value="AMELOGENIN"/>
    <property type="match status" value="1"/>
</dbReference>
<dbReference type="Proteomes" id="UP001056012">
    <property type="component" value="Chromosome 8"/>
</dbReference>
<dbReference type="Pfam" id="PF24883">
    <property type="entry name" value="NPHP3_N"/>
    <property type="match status" value="1"/>
</dbReference>
<dbReference type="Gene3D" id="3.40.50.300">
    <property type="entry name" value="P-loop containing nucleotide triphosphate hydrolases"/>
    <property type="match status" value="1"/>
</dbReference>
<dbReference type="GO" id="GO:0008270">
    <property type="term" value="F:zinc ion binding"/>
    <property type="evidence" value="ECO:0007669"/>
    <property type="project" value="UniProtKB-KW"/>
</dbReference>
<dbReference type="InterPro" id="IPR031350">
    <property type="entry name" value="Goodbye_dom"/>
</dbReference>
<proteinExistence type="predicted"/>
<gene>
    <name evidence="7" type="ORF">yc1106_09563</name>
</gene>
<evidence type="ECO:0000256" key="5">
    <source>
        <dbReference type="SAM" id="MobiDB-lite"/>
    </source>
</evidence>
<feature type="compositionally biased region" description="Low complexity" evidence="5">
    <location>
        <begin position="1377"/>
        <end position="1387"/>
    </location>
</feature>
<feature type="compositionally biased region" description="Acidic residues" evidence="5">
    <location>
        <begin position="1490"/>
        <end position="1499"/>
    </location>
</feature>
<evidence type="ECO:0000256" key="2">
    <source>
        <dbReference type="ARBA" id="ARBA00022737"/>
    </source>
</evidence>
<dbReference type="Pfam" id="PF17109">
    <property type="entry name" value="Goodbye"/>
    <property type="match status" value="1"/>
</dbReference>
<feature type="compositionally biased region" description="Polar residues" evidence="5">
    <location>
        <begin position="1462"/>
        <end position="1481"/>
    </location>
</feature>
<protein>
    <recommendedName>
        <fullName evidence="6">NACHT domain-containing protein</fullName>
    </recommendedName>
</protein>
<sequence length="1622" mass="184339">MTAKQSSATDLGRLWTQAISDYNARTGEDLSSMGAQSIDGAMQSLDEGMKRFKGFRDDGSKMSKFRSAMGNSLGDMQKCIDGIAAIGSAAGAFPPAMPVGLVFTAASRLISAFAGVKADYDRVESFFEYSARFFGRLAILEQRAESGPLAIAIVRVFSMQLSVCGRVRYLIKKKRFSQWLNALWNMEDQELLAAFAAMQASIEELNQTVGYETYSSIRTVQDEVKEGNDMLNAVQEDTSANAAKLDELDEKLQQFRQNLGQDVQQLYMSSLKLEAVVSEGFVAVQAKQNESHAILLELQKSMVEKFGKTSEKEEKEKKKQSAKTKGDGGDRKFQALREIKKFFTENEKTFPSWTDAHRENLAQHEDMRDSRVEHTAKWLSEHSHFKSWKEGENRLLWLKGDEGMGKSFLAYSAVQELRAVQDEHNCFAYFYFKEEHPYLQSVQNAFASAALQIAESNNKYAEQVAANIREDSGKSSEVSTWERVFFSMFPSKEKSAGRLFLVFDGLDEANIQQGGIMTQFLSDLKLDDANISVLVTSRPEEKPILQLFDPPVIEVTKEVMKPDIKALVKNRLHNLPRVRKFSHAVKRAIARKVVKQADSMLYVEHVLRRFSYIGRERAVLEELEKLPNSLHDLYKLLLEECRRNRSDAQYQALKKLFAWLAFSKRSLSLAEASNLVQLTLSDESFDIEEEIIGRSSRILELGQNRQTEEDVKEDDKDDDENDETKDDTVPELEYRDSPLSFQDRSLRQYFKSVSVEADGATEFRTPAAAAHLTILQMCVEIMIKAAENPEDQDQATYGLSFYATQYWYEHLKELDVEQATEETVQQVATLLHTITQNTSNIARLFELRARHTDIYPERTDDSSPVWYDALLLWAKKSASVADEKLNSEVKEWALAVNKENVLIPLAKGHVQNWLNATREWWIFEIFLYIKLILSLANRLEENEEEPLKVIYQVTTQFDIPLEDFKTLRAVGSTLCRYGAHFDEEERRKTTITEGVSYLKQAVERMDGDTQEKIETLRLIAPWYAWINEHDEAIKYHDQAYAMLPDPESEDLSKEKKKEFSEIRLELLAAKAGSCIEIEQPEEALRIWNEARKFSGDQPLQGTNLDDITLLFKEKNDPDGTKLMSELKSWTEKERNSWFTYCFRGWVDSNAESRMQRAAKRAGETALLLEWLYALAKTLPEDSYFLFNIRSAIANLYYPVMGDVQKGKALRQEILAMNPKPDWWDEETMQEKKTQQRMKLAEILFNEFQDSADPTKKEEIVETLRVLPNAHRDDDFQESHVSMLLANMLRIMGPAKDFQKHMNELFNACIAGLEDSVSWNDSSSLRLLSKVLGSLDGLERDAKIACSAQFSILDRSIYYQNSETEGSESASEKDSTEADATQKTADATETTKENAEAEKAPLADGELEAGDATLPDKAAGQRRDSAEVAEISDSTAAVPESTVEESKTTEAQPTPTAVVPESSEAQPESTEAQPESTEAQPESTEKQSESTAEEFEELDEDVTGTGIWCDGCGTGMTRWAKTMYYCLVCVNCDLCEECHGKRLAQTRGEIEEPWLSFCGPDHRYIKVPMKGWKGIKNGMIRIEGEEEFAVKDWLKGLKEERWPKAWDTFWTRQGGLKNIGLDD</sequence>
<keyword evidence="4" id="KW-0862">Zinc</keyword>
<feature type="region of interest" description="Disordered" evidence="5">
    <location>
        <begin position="703"/>
        <end position="734"/>
    </location>
</feature>
<evidence type="ECO:0000259" key="6">
    <source>
        <dbReference type="PROSITE" id="PS50837"/>
    </source>
</evidence>
<feature type="compositionally biased region" description="Basic and acidic residues" evidence="5">
    <location>
        <begin position="1388"/>
        <end position="1400"/>
    </location>
</feature>
<name>A0A9Q8ZGJ9_CURCL</name>
<accession>A0A9Q8ZGJ9</accession>